<feature type="region of interest" description="Disordered" evidence="1">
    <location>
        <begin position="1"/>
        <end position="201"/>
    </location>
</feature>
<dbReference type="Proteomes" id="UP000037923">
    <property type="component" value="Unassembled WGS sequence"/>
</dbReference>
<feature type="compositionally biased region" description="Polar residues" evidence="1">
    <location>
        <begin position="501"/>
        <end position="514"/>
    </location>
</feature>
<feature type="compositionally biased region" description="Basic and acidic residues" evidence="1">
    <location>
        <begin position="116"/>
        <end position="128"/>
    </location>
</feature>
<dbReference type="OrthoDB" id="263674at2759"/>
<dbReference type="RefSeq" id="XP_015661539.1">
    <property type="nucleotide sequence ID" value="XM_015799937.1"/>
</dbReference>
<gene>
    <name evidence="2" type="ORF">ABB37_02806</name>
</gene>
<feature type="compositionally biased region" description="Polar residues" evidence="1">
    <location>
        <begin position="174"/>
        <end position="188"/>
    </location>
</feature>
<dbReference type="EMBL" id="LGTL01000004">
    <property type="protein sequence ID" value="KPA83100.1"/>
    <property type="molecule type" value="Genomic_DNA"/>
</dbReference>
<reference evidence="2 3" key="1">
    <citation type="submission" date="2015-07" db="EMBL/GenBank/DDBJ databases">
        <title>High-quality genome of monoxenous trypanosomatid Leptomonas pyrrhocoris.</title>
        <authorList>
            <person name="Flegontov P."/>
            <person name="Butenko A."/>
            <person name="Firsov S."/>
            <person name="Vlcek C."/>
            <person name="Logacheva M.D."/>
            <person name="Field M."/>
            <person name="Filatov D."/>
            <person name="Flegontova O."/>
            <person name="Gerasimov E."/>
            <person name="Jackson A.P."/>
            <person name="Kelly S."/>
            <person name="Opperdoes F."/>
            <person name="O'Reilly A."/>
            <person name="Votypka J."/>
            <person name="Yurchenko V."/>
            <person name="Lukes J."/>
        </authorList>
    </citation>
    <scope>NUCLEOTIDE SEQUENCE [LARGE SCALE GENOMIC DNA]</scope>
    <source>
        <strain evidence="2">H10</strain>
    </source>
</reference>
<feature type="compositionally biased region" description="Polar residues" evidence="1">
    <location>
        <begin position="479"/>
        <end position="492"/>
    </location>
</feature>
<comment type="caution">
    <text evidence="2">The sequence shown here is derived from an EMBL/GenBank/DDBJ whole genome shotgun (WGS) entry which is preliminary data.</text>
</comment>
<dbReference type="VEuPathDB" id="TriTrypDB:LpyrH10_04_3560"/>
<organism evidence="2 3">
    <name type="scientific">Leptomonas pyrrhocoris</name>
    <name type="common">Firebug parasite</name>
    <dbReference type="NCBI Taxonomy" id="157538"/>
    <lineage>
        <taxon>Eukaryota</taxon>
        <taxon>Discoba</taxon>
        <taxon>Euglenozoa</taxon>
        <taxon>Kinetoplastea</taxon>
        <taxon>Metakinetoplastina</taxon>
        <taxon>Trypanosomatida</taxon>
        <taxon>Trypanosomatidae</taxon>
        <taxon>Leishmaniinae</taxon>
        <taxon>Leptomonas</taxon>
    </lineage>
</organism>
<feature type="compositionally biased region" description="Polar residues" evidence="1">
    <location>
        <begin position="343"/>
        <end position="363"/>
    </location>
</feature>
<dbReference type="GeneID" id="26903097"/>
<dbReference type="OMA" id="YCQWIDD"/>
<name>A0A0M9G5V1_LEPPY</name>
<feature type="compositionally biased region" description="Basic and acidic residues" evidence="1">
    <location>
        <begin position="146"/>
        <end position="155"/>
    </location>
</feature>
<feature type="compositionally biased region" description="Low complexity" evidence="1">
    <location>
        <begin position="387"/>
        <end position="420"/>
    </location>
</feature>
<feature type="compositionally biased region" description="Polar residues" evidence="1">
    <location>
        <begin position="457"/>
        <end position="471"/>
    </location>
</feature>
<accession>A0A0M9G5V1</accession>
<feature type="compositionally biased region" description="Low complexity" evidence="1">
    <location>
        <begin position="48"/>
        <end position="59"/>
    </location>
</feature>
<evidence type="ECO:0000256" key="1">
    <source>
        <dbReference type="SAM" id="MobiDB-lite"/>
    </source>
</evidence>
<sequence length="679" mass="73250">MEERNQFIDLSGIREASSSPDYASSREDAPRTSADGARSVTQQPPPRSSTTSSPRPSAGRNGGNRRDGENSVSAPFAKVRGPRVGSPDVVEAPSGVAPLRRRDSIKHPYSLSPGRPADEKLDGSRAESADPNAETDPPHRRHRQHPHDDRQDHLYRASAHGRRHSATVAVLNRDASNPSGPVNTTVSASPDRPDTAAAPVATTQEDVKRYVYTVMADHAATLTTWEQRVTVAEIYRDKPLRTGGRPAPLRAQDHGFLERAAGSLKTHLQKLADARSLLLQTRKEVPPTKTGGRGDLDAWNEYCGCYEQTLTDLTTEAKQLRKRVDRLLKGEQPEGMRTYRTRAGSTPQTDSAKASRARSQGSIASRRGSPPATPRGQRSASARGHGAPASPNQPPQSADASPSSNHKNNSDSAAAAATANDRSPYVPLIGGGAVQRGSPAIRPGHDSESAMRASPAPESQRSWTRASSTLNPLRGSVGSAPSLTSSRNQQQARALHPDTVVRQSVPTGSLNDLQSPYARLLSPKRTSSPLRDPTHTVLVVPALSGVAEEMHEEADTPVTPRSSRASRAPHGSRTPRAGPSVNSVSEVPPQLRTYSSPRGSAKAATPTSNTSPLHPARRRQLLEMIEQHEKNPAALQRSDLHRVRECFYELYGEQEGLHRYCLWIDDIALSALRVPHASA</sequence>
<feature type="region of interest" description="Disordered" evidence="1">
    <location>
        <begin position="326"/>
        <end position="517"/>
    </location>
</feature>
<evidence type="ECO:0000313" key="3">
    <source>
        <dbReference type="Proteomes" id="UP000037923"/>
    </source>
</evidence>
<evidence type="ECO:0000313" key="2">
    <source>
        <dbReference type="EMBL" id="KPA83100.1"/>
    </source>
</evidence>
<dbReference type="AlphaFoldDB" id="A0A0M9G5V1"/>
<feature type="region of interest" description="Disordered" evidence="1">
    <location>
        <begin position="549"/>
        <end position="615"/>
    </location>
</feature>
<proteinExistence type="predicted"/>
<keyword evidence="3" id="KW-1185">Reference proteome</keyword>
<protein>
    <submittedName>
        <fullName evidence="2">Uncharacterized protein</fullName>
    </submittedName>
</protein>